<feature type="transmembrane region" description="Helical" evidence="7">
    <location>
        <begin position="252"/>
        <end position="270"/>
    </location>
</feature>
<dbReference type="InterPro" id="IPR044878">
    <property type="entry name" value="UbiA_sf"/>
</dbReference>
<dbReference type="Proteomes" id="UP001268256">
    <property type="component" value="Unassembled WGS sequence"/>
</dbReference>
<dbReference type="InterPro" id="IPR000537">
    <property type="entry name" value="UbiA_prenyltransferase"/>
</dbReference>
<evidence type="ECO:0000256" key="1">
    <source>
        <dbReference type="ARBA" id="ARBA00004141"/>
    </source>
</evidence>
<feature type="transmembrane region" description="Helical" evidence="7">
    <location>
        <begin position="52"/>
        <end position="73"/>
    </location>
</feature>
<protein>
    <submittedName>
        <fullName evidence="8">Homogentisate phytyltransferase</fullName>
        <ecNumber evidence="8">2.5.1.115</ecNumber>
    </submittedName>
</protein>
<evidence type="ECO:0000256" key="4">
    <source>
        <dbReference type="ARBA" id="ARBA00022692"/>
    </source>
</evidence>
<comment type="similarity">
    <text evidence="2">Belongs to the UbiA prenyltransferase family.</text>
</comment>
<organism evidence="8 9">
    <name type="scientific">Pseudocalidococcus azoricus BACA0444</name>
    <dbReference type="NCBI Taxonomy" id="2918990"/>
    <lineage>
        <taxon>Bacteria</taxon>
        <taxon>Bacillati</taxon>
        <taxon>Cyanobacteriota</taxon>
        <taxon>Cyanophyceae</taxon>
        <taxon>Acaryochloridales</taxon>
        <taxon>Thermosynechococcaceae</taxon>
        <taxon>Pseudocalidococcus</taxon>
        <taxon>Pseudocalidococcus azoricus</taxon>
    </lineage>
</organism>
<dbReference type="AlphaFoldDB" id="A0AAE4FTK1"/>
<dbReference type="EC" id="2.5.1.115" evidence="8"/>
<evidence type="ECO:0000313" key="8">
    <source>
        <dbReference type="EMBL" id="MDS3861995.1"/>
    </source>
</evidence>
<feature type="transmembrane region" description="Helical" evidence="7">
    <location>
        <begin position="85"/>
        <end position="111"/>
    </location>
</feature>
<feature type="transmembrane region" description="Helical" evidence="7">
    <location>
        <begin position="21"/>
        <end position="40"/>
    </location>
</feature>
<keyword evidence="3 8" id="KW-0808">Transferase</keyword>
<comment type="subcellular location">
    <subcellularLocation>
        <location evidence="1">Membrane</location>
        <topology evidence="1">Multi-pass membrane protein</topology>
    </subcellularLocation>
</comment>
<dbReference type="Gene3D" id="1.20.120.1780">
    <property type="entry name" value="UbiA prenyltransferase"/>
    <property type="match status" value="1"/>
</dbReference>
<dbReference type="CDD" id="cd13960">
    <property type="entry name" value="PT_UbiA_HPT1"/>
    <property type="match status" value="1"/>
</dbReference>
<dbReference type="InterPro" id="IPR044502">
    <property type="entry name" value="AtHST-like"/>
</dbReference>
<dbReference type="PANTHER" id="PTHR43009">
    <property type="entry name" value="HOMOGENTISATE SOLANESYLTRANSFERASE, CHLOROPLASTIC"/>
    <property type="match status" value="1"/>
</dbReference>
<keyword evidence="4 7" id="KW-0812">Transmembrane</keyword>
<dbReference type="PANTHER" id="PTHR43009:SF7">
    <property type="entry name" value="HOMOGENTISATE GERANYLGERANYLTRANSFERASE, CHLOROPLASTIC"/>
    <property type="match status" value="1"/>
</dbReference>
<dbReference type="GO" id="GO:0010176">
    <property type="term" value="F:homogentisate phytyltransferase activity"/>
    <property type="evidence" value="ECO:0007669"/>
    <property type="project" value="UniProtKB-EC"/>
</dbReference>
<gene>
    <name evidence="8" type="ORF">RIF25_14425</name>
</gene>
<sequence length="309" mass="34594">MTFPSRKVPNWLRSFWQFSRPHTIIGTTLSVWSIYTLAVMDSGQAWDFLPMAIGAWVACLAGNVYIVGLNQILDIPIDQINKPHLPLAAGEFTVPQAWIIVISMGLVSLGLGIEQGMILLGVISLSLLIGTAYSLPPIRLKRYPFWAALCILGVRGIIVNLGLFWHFQARLNQPLAITNLVWALTGFVVVFTVAIALCKDIPDLEGDRQFQIATLTVRFGPKAVFQITLAVLALAYGGLILTSLVVNLGVNLPLFVGGHLLLLVILWLQARRVELNDITSITRFYQFIWRLFFWEYIFLPVLAVTNHWR</sequence>
<keyword evidence="5 7" id="KW-1133">Transmembrane helix</keyword>
<feature type="transmembrane region" description="Helical" evidence="7">
    <location>
        <begin position="223"/>
        <end position="246"/>
    </location>
</feature>
<comment type="caution">
    <text evidence="8">The sequence shown here is derived from an EMBL/GenBank/DDBJ whole genome shotgun (WGS) entry which is preliminary data.</text>
</comment>
<feature type="transmembrane region" description="Helical" evidence="7">
    <location>
        <begin position="179"/>
        <end position="202"/>
    </location>
</feature>
<feature type="transmembrane region" description="Helical" evidence="7">
    <location>
        <begin position="291"/>
        <end position="308"/>
    </location>
</feature>
<evidence type="ECO:0000256" key="3">
    <source>
        <dbReference type="ARBA" id="ARBA00022679"/>
    </source>
</evidence>
<feature type="transmembrane region" description="Helical" evidence="7">
    <location>
        <begin position="117"/>
        <end position="136"/>
    </location>
</feature>
<dbReference type="NCBIfam" id="NF009525">
    <property type="entry name" value="PRK12887.1"/>
    <property type="match status" value="1"/>
</dbReference>
<dbReference type="EMBL" id="JAVMIP010000020">
    <property type="protein sequence ID" value="MDS3861995.1"/>
    <property type="molecule type" value="Genomic_DNA"/>
</dbReference>
<name>A0AAE4FTK1_9CYAN</name>
<reference evidence="9" key="1">
    <citation type="submission" date="2023-07" db="EMBL/GenBank/DDBJ databases">
        <authorList>
            <person name="Luz R."/>
            <person name="Cordeiro R."/>
            <person name="Fonseca A."/>
            <person name="Goncalves V."/>
        </authorList>
    </citation>
    <scope>NUCLEOTIDE SEQUENCE [LARGE SCALE GENOMIC DNA]</scope>
    <source>
        <strain evidence="9">BACA0444</strain>
    </source>
</reference>
<evidence type="ECO:0000256" key="6">
    <source>
        <dbReference type="ARBA" id="ARBA00023136"/>
    </source>
</evidence>
<evidence type="ECO:0000256" key="2">
    <source>
        <dbReference type="ARBA" id="ARBA00005985"/>
    </source>
</evidence>
<proteinExistence type="inferred from homology"/>
<dbReference type="GO" id="GO:0016020">
    <property type="term" value="C:membrane"/>
    <property type="evidence" value="ECO:0007669"/>
    <property type="project" value="UniProtKB-SubCell"/>
</dbReference>
<feature type="transmembrane region" description="Helical" evidence="7">
    <location>
        <begin position="143"/>
        <end position="167"/>
    </location>
</feature>
<dbReference type="RefSeq" id="WP_322879214.1">
    <property type="nucleotide sequence ID" value="NZ_JAVMIP010000020.1"/>
</dbReference>
<evidence type="ECO:0000256" key="7">
    <source>
        <dbReference type="SAM" id="Phobius"/>
    </source>
</evidence>
<evidence type="ECO:0000313" key="9">
    <source>
        <dbReference type="Proteomes" id="UP001268256"/>
    </source>
</evidence>
<accession>A0AAE4FTK1</accession>
<dbReference type="Pfam" id="PF01040">
    <property type="entry name" value="UbiA"/>
    <property type="match status" value="1"/>
</dbReference>
<keyword evidence="6 7" id="KW-0472">Membrane</keyword>
<keyword evidence="9" id="KW-1185">Reference proteome</keyword>
<evidence type="ECO:0000256" key="5">
    <source>
        <dbReference type="ARBA" id="ARBA00022989"/>
    </source>
</evidence>
<dbReference type="Gene3D" id="1.10.357.140">
    <property type="entry name" value="UbiA prenyltransferase"/>
    <property type="match status" value="1"/>
</dbReference>